<evidence type="ECO:0000313" key="2">
    <source>
        <dbReference type="Proteomes" id="UP000285060"/>
    </source>
</evidence>
<comment type="caution">
    <text evidence="1">The sequence shown here is derived from an EMBL/GenBank/DDBJ whole genome shotgun (WGS) entry which is preliminary data.</text>
</comment>
<dbReference type="Gene3D" id="3.80.10.10">
    <property type="entry name" value="Ribonuclease Inhibitor"/>
    <property type="match status" value="1"/>
</dbReference>
<organism evidence="1 2">
    <name type="scientific">Aphanomyces invadans</name>
    <dbReference type="NCBI Taxonomy" id="157072"/>
    <lineage>
        <taxon>Eukaryota</taxon>
        <taxon>Sar</taxon>
        <taxon>Stramenopiles</taxon>
        <taxon>Oomycota</taxon>
        <taxon>Saprolegniomycetes</taxon>
        <taxon>Saprolegniales</taxon>
        <taxon>Verrucalvaceae</taxon>
        <taxon>Aphanomyces</taxon>
    </lineage>
</organism>
<gene>
    <name evidence="1" type="ORF">DYB32_008109</name>
</gene>
<reference evidence="1 2" key="1">
    <citation type="submission" date="2018-08" db="EMBL/GenBank/DDBJ databases">
        <title>Aphanomyces genome sequencing and annotation.</title>
        <authorList>
            <person name="Minardi D."/>
            <person name="Oidtmann B."/>
            <person name="Van Der Giezen M."/>
            <person name="Studholme D.J."/>
        </authorList>
    </citation>
    <scope>NUCLEOTIDE SEQUENCE [LARGE SCALE GENOMIC DNA]</scope>
    <source>
        <strain evidence="1 2">NJM0002</strain>
    </source>
</reference>
<sequence length="290" mass="31840">MTLTSLRRLSVEANNQHTTAVQVNAPQLEFLRLVLVTYHPHQIAHVPSVELVHSRRLDEATDMISHASYACHHSRVTDIAWLSNVAHVDFTGSWCLQDVSALKHATSVNLTGCSALADVSALANVKRINLTNCFRVTDVSALRHADEVNLTGCWNIQDVSALGNVCTLNLTGVGKLTSVNELGNVRTLILGGNRFVKHLPSPSTIETISITDCIQITDLTPLRRAHTVHLDGLRYNLPSPLHEQDQCMGLSLLDLIYSTLAVKLAGEAYDSNSLVMLLQAAPHHTSPWWQ</sequence>
<keyword evidence="2" id="KW-1185">Reference proteome</keyword>
<evidence type="ECO:0000313" key="1">
    <source>
        <dbReference type="EMBL" id="RHY25770.1"/>
    </source>
</evidence>
<proteinExistence type="predicted"/>
<dbReference type="VEuPathDB" id="FungiDB:H310_14233"/>
<name>A0A3R7A4S4_9STRA</name>
<dbReference type="SUPFAM" id="SSF52047">
    <property type="entry name" value="RNI-like"/>
    <property type="match status" value="1"/>
</dbReference>
<dbReference type="AlphaFoldDB" id="A0A3R7A4S4"/>
<dbReference type="Proteomes" id="UP000285060">
    <property type="component" value="Unassembled WGS sequence"/>
</dbReference>
<dbReference type="InterPro" id="IPR032675">
    <property type="entry name" value="LRR_dom_sf"/>
</dbReference>
<dbReference type="EMBL" id="QUSY01001194">
    <property type="protein sequence ID" value="RHY25770.1"/>
    <property type="molecule type" value="Genomic_DNA"/>
</dbReference>
<protein>
    <submittedName>
        <fullName evidence="1">Uncharacterized protein</fullName>
    </submittedName>
</protein>
<accession>A0A3R7A4S4</accession>